<evidence type="ECO:0000313" key="2">
    <source>
        <dbReference type="Proteomes" id="UP001346149"/>
    </source>
</evidence>
<name>A0AAN7M4V8_TRANT</name>
<keyword evidence="2" id="KW-1185">Reference proteome</keyword>
<dbReference type="Proteomes" id="UP001346149">
    <property type="component" value="Unassembled WGS sequence"/>
</dbReference>
<reference evidence="1 2" key="1">
    <citation type="journal article" date="2023" name="Hortic Res">
        <title>Pangenome of water caltrop reveals structural variations and asymmetric subgenome divergence after allopolyploidization.</title>
        <authorList>
            <person name="Zhang X."/>
            <person name="Chen Y."/>
            <person name="Wang L."/>
            <person name="Yuan Y."/>
            <person name="Fang M."/>
            <person name="Shi L."/>
            <person name="Lu R."/>
            <person name="Comes H.P."/>
            <person name="Ma Y."/>
            <person name="Chen Y."/>
            <person name="Huang G."/>
            <person name="Zhou Y."/>
            <person name="Zheng Z."/>
            <person name="Qiu Y."/>
        </authorList>
    </citation>
    <scope>NUCLEOTIDE SEQUENCE [LARGE SCALE GENOMIC DNA]</scope>
    <source>
        <strain evidence="1">F231</strain>
    </source>
</reference>
<sequence length="82" mass="8976">MKNNLVRRQEILLSGNFSSEYGYFGGCRAAANRPWSEEDMDHVTESASIIAKLADPSPPASFIHLQPAQIASPTNNFHSTAI</sequence>
<comment type="caution">
    <text evidence="1">The sequence shown here is derived from an EMBL/GenBank/DDBJ whole genome shotgun (WGS) entry which is preliminary data.</text>
</comment>
<protein>
    <submittedName>
        <fullName evidence="1">Uncharacterized protein</fullName>
    </submittedName>
</protein>
<accession>A0AAN7M4V8</accession>
<evidence type="ECO:0000313" key="1">
    <source>
        <dbReference type="EMBL" id="KAK4797894.1"/>
    </source>
</evidence>
<organism evidence="1 2">
    <name type="scientific">Trapa natans</name>
    <name type="common">Water chestnut</name>
    <dbReference type="NCBI Taxonomy" id="22666"/>
    <lineage>
        <taxon>Eukaryota</taxon>
        <taxon>Viridiplantae</taxon>
        <taxon>Streptophyta</taxon>
        <taxon>Embryophyta</taxon>
        <taxon>Tracheophyta</taxon>
        <taxon>Spermatophyta</taxon>
        <taxon>Magnoliopsida</taxon>
        <taxon>eudicotyledons</taxon>
        <taxon>Gunneridae</taxon>
        <taxon>Pentapetalae</taxon>
        <taxon>rosids</taxon>
        <taxon>malvids</taxon>
        <taxon>Myrtales</taxon>
        <taxon>Lythraceae</taxon>
        <taxon>Trapa</taxon>
    </lineage>
</organism>
<proteinExistence type="predicted"/>
<dbReference type="AlphaFoldDB" id="A0AAN7M4V8"/>
<dbReference type="EMBL" id="JAXQNO010000005">
    <property type="protein sequence ID" value="KAK4797894.1"/>
    <property type="molecule type" value="Genomic_DNA"/>
</dbReference>
<gene>
    <name evidence="1" type="ORF">SAY86_030220</name>
</gene>